<dbReference type="EMBL" id="JAKJSC010000003">
    <property type="protein sequence ID" value="MDE5419233.1"/>
    <property type="molecule type" value="Genomic_DNA"/>
</dbReference>
<dbReference type="Proteomes" id="UP001528920">
    <property type="component" value="Unassembled WGS sequence"/>
</dbReference>
<dbReference type="RefSeq" id="WP_275110563.1">
    <property type="nucleotide sequence ID" value="NZ_JAKJSC010000003.1"/>
</dbReference>
<evidence type="ECO:0000313" key="2">
    <source>
        <dbReference type="EMBL" id="MDE5419233.1"/>
    </source>
</evidence>
<accession>A0ABT5VXI3</accession>
<name>A0ABT5VXI3_9BACT</name>
<comment type="caution">
    <text evidence="2">The sequence shown here is derived from an EMBL/GenBank/DDBJ whole genome shotgun (WGS) entry which is preliminary data.</text>
</comment>
<sequence length="121" mass="13266">MDFFRKIKIAVLSLLLPAMILLAGNAVFNWHVHKGADGTVMVHAHPYHKTNSSDGAASHQHSSHECFSIQHLTTFLFSLAAILFLAALIGKAFELRNLYHFLVKGGILDALLPNRAPPVLA</sequence>
<proteinExistence type="predicted"/>
<keyword evidence="1" id="KW-0472">Membrane</keyword>
<organism evidence="2 3">
    <name type="scientific">Paralabilibaculum antarcticum</name>
    <dbReference type="NCBI Taxonomy" id="2912572"/>
    <lineage>
        <taxon>Bacteria</taxon>
        <taxon>Pseudomonadati</taxon>
        <taxon>Bacteroidota</taxon>
        <taxon>Bacteroidia</taxon>
        <taxon>Marinilabiliales</taxon>
        <taxon>Marinifilaceae</taxon>
        <taxon>Paralabilibaculum</taxon>
    </lineage>
</organism>
<evidence type="ECO:0000256" key="1">
    <source>
        <dbReference type="SAM" id="Phobius"/>
    </source>
</evidence>
<feature type="transmembrane region" description="Helical" evidence="1">
    <location>
        <begin position="69"/>
        <end position="89"/>
    </location>
</feature>
<keyword evidence="3" id="KW-1185">Reference proteome</keyword>
<keyword evidence="1" id="KW-0812">Transmembrane</keyword>
<reference evidence="2 3" key="1">
    <citation type="submission" date="2022-01" db="EMBL/GenBank/DDBJ databases">
        <title>Labilibaculum sp. nov, a marine bacterium isolated from Antarctica.</title>
        <authorList>
            <person name="Dai W."/>
        </authorList>
    </citation>
    <scope>NUCLEOTIDE SEQUENCE [LARGE SCALE GENOMIC DNA]</scope>
    <source>
        <strain evidence="2 3">DW002</strain>
    </source>
</reference>
<evidence type="ECO:0000313" key="3">
    <source>
        <dbReference type="Proteomes" id="UP001528920"/>
    </source>
</evidence>
<gene>
    <name evidence="2" type="ORF">L3049_14630</name>
</gene>
<keyword evidence="1" id="KW-1133">Transmembrane helix</keyword>
<evidence type="ECO:0008006" key="4">
    <source>
        <dbReference type="Google" id="ProtNLM"/>
    </source>
</evidence>
<protein>
    <recommendedName>
        <fullName evidence="4">Cobalt transporter</fullName>
    </recommendedName>
</protein>